<dbReference type="GO" id="GO:0032153">
    <property type="term" value="C:cell division site"/>
    <property type="evidence" value="ECO:0007669"/>
    <property type="project" value="TreeGrafter"/>
</dbReference>
<keyword evidence="19" id="KW-1185">Reference proteome</keyword>
<evidence type="ECO:0000313" key="19">
    <source>
        <dbReference type="Proteomes" id="UP000655830"/>
    </source>
</evidence>
<sequence>MATSKTLTKKKKVTLKHAPDFLLITMIILIVGFGVVMVYSASHYHGMTNFGDPFRFAKRQLLVGIAGIGVMFCVTYFFNYRILANIKIAGLLYGISILLALSLFVFGKNVNGATRWIEIGPIQFQPSEVVKIGVIIMLSSYILKYRKKLDKIRYLLIGGLIVLVPTVIIAVENLSSAIVVAFVGLLILFVSTPKIWYYILGIVVGGAAIMWIYYIAVNNIELGGFLGEIFKPYRLDRIRIWQDPWIDPVGGGYQPIQSLYAIGSGGLFGTGLGLGVQKLGFLPEPHNDIIFAVICEELGLVGAALLLLAYAVLVLRGFSVAAHADDFFGALVATGISGMIAVQVLINVAVNTNSIPTTGMQLPMVSYGGTALLILLGSLGILVNISRTAAIGKPKE</sequence>
<dbReference type="EC" id="2.4.99.28" evidence="14"/>
<evidence type="ECO:0000256" key="17">
    <source>
        <dbReference type="SAM" id="Phobius"/>
    </source>
</evidence>
<dbReference type="PANTHER" id="PTHR30474">
    <property type="entry name" value="CELL CYCLE PROTEIN"/>
    <property type="match status" value="1"/>
</dbReference>
<evidence type="ECO:0000256" key="8">
    <source>
        <dbReference type="ARBA" id="ARBA00023136"/>
    </source>
</evidence>
<reference evidence="18" key="1">
    <citation type="submission" date="2020-08" db="EMBL/GenBank/DDBJ databases">
        <title>Genome public.</title>
        <authorList>
            <person name="Liu C."/>
            <person name="Sun Q."/>
        </authorList>
    </citation>
    <scope>NUCLEOTIDE SEQUENCE</scope>
    <source>
        <strain evidence="18">NSJ-12</strain>
    </source>
</reference>
<proteinExistence type="inferred from homology"/>
<comment type="catalytic activity">
    <reaction evidence="15">
        <text>[GlcNAc-(1-&gt;4)-Mur2Ac(oyl-L-Ala-gamma-D-Glu-L-Lys-D-Ala-D-Ala)](n)-di-trans,octa-cis-undecaprenyl diphosphate + beta-D-GlcNAc-(1-&gt;4)-Mur2Ac(oyl-L-Ala-gamma-D-Glu-L-Lys-D-Ala-D-Ala)-di-trans,octa-cis-undecaprenyl diphosphate = [GlcNAc-(1-&gt;4)-Mur2Ac(oyl-L-Ala-gamma-D-Glu-L-Lys-D-Ala-D-Ala)](n+1)-di-trans,octa-cis-undecaprenyl diphosphate + di-trans,octa-cis-undecaprenyl diphosphate + H(+)</text>
        <dbReference type="Rhea" id="RHEA:23708"/>
        <dbReference type="Rhea" id="RHEA-COMP:9602"/>
        <dbReference type="Rhea" id="RHEA-COMP:9603"/>
        <dbReference type="ChEBI" id="CHEBI:15378"/>
        <dbReference type="ChEBI" id="CHEBI:58405"/>
        <dbReference type="ChEBI" id="CHEBI:60033"/>
        <dbReference type="ChEBI" id="CHEBI:78435"/>
        <dbReference type="EC" id="2.4.99.28"/>
    </reaction>
</comment>
<evidence type="ECO:0000256" key="5">
    <source>
        <dbReference type="ARBA" id="ARBA00022960"/>
    </source>
</evidence>
<keyword evidence="4 17" id="KW-0812">Transmembrane</keyword>
<keyword evidence="3" id="KW-0808">Transferase</keyword>
<evidence type="ECO:0000313" key="18">
    <source>
        <dbReference type="EMBL" id="MBC8580305.1"/>
    </source>
</evidence>
<evidence type="ECO:0000256" key="12">
    <source>
        <dbReference type="ARBA" id="ARBA00041185"/>
    </source>
</evidence>
<feature type="transmembrane region" description="Helical" evidence="17">
    <location>
        <begin position="61"/>
        <end position="78"/>
    </location>
</feature>
<keyword evidence="8 17" id="KW-0472">Membrane</keyword>
<keyword evidence="7 17" id="KW-1133">Transmembrane helix</keyword>
<evidence type="ECO:0000256" key="1">
    <source>
        <dbReference type="ARBA" id="ARBA00004141"/>
    </source>
</evidence>
<dbReference type="PANTHER" id="PTHR30474:SF2">
    <property type="entry name" value="PEPTIDOGLYCAN GLYCOSYLTRANSFERASE FTSW-RELATED"/>
    <property type="match status" value="1"/>
</dbReference>
<feature type="transmembrane region" description="Helical" evidence="17">
    <location>
        <begin position="195"/>
        <end position="216"/>
    </location>
</feature>
<name>A0A926EKS3_9FIRM</name>
<evidence type="ECO:0000256" key="14">
    <source>
        <dbReference type="ARBA" id="ARBA00044770"/>
    </source>
</evidence>
<dbReference type="EMBL" id="JACRSY010000019">
    <property type="protein sequence ID" value="MBC8580305.1"/>
    <property type="molecule type" value="Genomic_DNA"/>
</dbReference>
<feature type="transmembrane region" description="Helical" evidence="17">
    <location>
        <begin position="289"/>
        <end position="315"/>
    </location>
</feature>
<evidence type="ECO:0000256" key="10">
    <source>
        <dbReference type="ARBA" id="ARBA00033270"/>
    </source>
</evidence>
<dbReference type="GO" id="GO:0015648">
    <property type="term" value="F:lipid-linked peptidoglycan transporter activity"/>
    <property type="evidence" value="ECO:0007669"/>
    <property type="project" value="TreeGrafter"/>
</dbReference>
<dbReference type="GO" id="GO:0051301">
    <property type="term" value="P:cell division"/>
    <property type="evidence" value="ECO:0007669"/>
    <property type="project" value="InterPro"/>
</dbReference>
<comment type="subcellular location">
    <subcellularLocation>
        <location evidence="1">Membrane</location>
        <topology evidence="1">Multi-pass membrane protein</topology>
    </subcellularLocation>
</comment>
<evidence type="ECO:0000256" key="6">
    <source>
        <dbReference type="ARBA" id="ARBA00022984"/>
    </source>
</evidence>
<protein>
    <recommendedName>
        <fullName evidence="12">Probable peptidoglycan glycosyltransferase FtsW</fullName>
        <ecNumber evidence="14">2.4.99.28</ecNumber>
    </recommendedName>
    <alternativeName>
        <fullName evidence="13">Cell division protein FtsW</fullName>
    </alternativeName>
    <alternativeName>
        <fullName evidence="10">Cell wall polymerase</fullName>
    </alternativeName>
    <alternativeName>
        <fullName evidence="9">Peptidoglycan polymerase</fullName>
    </alternativeName>
</protein>
<feature type="transmembrane region" description="Helical" evidence="17">
    <location>
        <begin position="327"/>
        <end position="346"/>
    </location>
</feature>
<comment type="similarity">
    <text evidence="11">Belongs to the SEDS family. FtsW subfamily.</text>
</comment>
<evidence type="ECO:0000256" key="16">
    <source>
        <dbReference type="ARBA" id="ARBA00049966"/>
    </source>
</evidence>
<evidence type="ECO:0000256" key="3">
    <source>
        <dbReference type="ARBA" id="ARBA00022679"/>
    </source>
</evidence>
<feature type="transmembrane region" description="Helical" evidence="17">
    <location>
        <begin position="127"/>
        <end position="144"/>
    </location>
</feature>
<dbReference type="InterPro" id="IPR001182">
    <property type="entry name" value="FtsW/RodA"/>
</dbReference>
<dbReference type="Proteomes" id="UP000655830">
    <property type="component" value="Unassembled WGS sequence"/>
</dbReference>
<keyword evidence="2" id="KW-0328">Glycosyltransferase</keyword>
<evidence type="ECO:0000256" key="15">
    <source>
        <dbReference type="ARBA" id="ARBA00049902"/>
    </source>
</evidence>
<comment type="caution">
    <text evidence="18">The sequence shown here is derived from an EMBL/GenBank/DDBJ whole genome shotgun (WGS) entry which is preliminary data.</text>
</comment>
<gene>
    <name evidence="18" type="ORF">H8718_12285</name>
</gene>
<accession>A0A926EKS3</accession>
<feature type="transmembrane region" description="Helical" evidence="17">
    <location>
        <begin position="156"/>
        <end position="189"/>
    </location>
</feature>
<evidence type="ECO:0000256" key="2">
    <source>
        <dbReference type="ARBA" id="ARBA00022676"/>
    </source>
</evidence>
<keyword evidence="5" id="KW-0133">Cell shape</keyword>
<evidence type="ECO:0000256" key="11">
    <source>
        <dbReference type="ARBA" id="ARBA00038053"/>
    </source>
</evidence>
<keyword evidence="6" id="KW-0573">Peptidoglycan synthesis</keyword>
<feature type="transmembrane region" description="Helical" evidence="17">
    <location>
        <begin position="21"/>
        <end position="41"/>
    </location>
</feature>
<comment type="function">
    <text evidence="16">Peptidoglycan polymerase that is essential for cell division.</text>
</comment>
<feature type="transmembrane region" description="Helical" evidence="17">
    <location>
        <begin position="90"/>
        <end position="107"/>
    </location>
</feature>
<evidence type="ECO:0000256" key="9">
    <source>
        <dbReference type="ARBA" id="ARBA00032370"/>
    </source>
</evidence>
<feature type="transmembrane region" description="Helical" evidence="17">
    <location>
        <begin position="366"/>
        <end position="385"/>
    </location>
</feature>
<evidence type="ECO:0000256" key="4">
    <source>
        <dbReference type="ARBA" id="ARBA00022692"/>
    </source>
</evidence>
<dbReference type="GO" id="GO:0008955">
    <property type="term" value="F:peptidoglycan glycosyltransferase activity"/>
    <property type="evidence" value="ECO:0007669"/>
    <property type="project" value="UniProtKB-EC"/>
</dbReference>
<dbReference type="GO" id="GO:0005886">
    <property type="term" value="C:plasma membrane"/>
    <property type="evidence" value="ECO:0007669"/>
    <property type="project" value="TreeGrafter"/>
</dbReference>
<evidence type="ECO:0000256" key="7">
    <source>
        <dbReference type="ARBA" id="ARBA00022989"/>
    </source>
</evidence>
<dbReference type="GO" id="GO:0008360">
    <property type="term" value="P:regulation of cell shape"/>
    <property type="evidence" value="ECO:0007669"/>
    <property type="project" value="UniProtKB-KW"/>
</dbReference>
<evidence type="ECO:0000256" key="13">
    <source>
        <dbReference type="ARBA" id="ARBA00041418"/>
    </source>
</evidence>
<dbReference type="AlphaFoldDB" id="A0A926EKS3"/>
<dbReference type="GO" id="GO:0009252">
    <property type="term" value="P:peptidoglycan biosynthetic process"/>
    <property type="evidence" value="ECO:0007669"/>
    <property type="project" value="UniProtKB-KW"/>
</dbReference>
<organism evidence="18 19">
    <name type="scientific">Zhenhengia yiwuensis</name>
    <dbReference type="NCBI Taxonomy" id="2763666"/>
    <lineage>
        <taxon>Bacteria</taxon>
        <taxon>Bacillati</taxon>
        <taxon>Bacillota</taxon>
        <taxon>Clostridia</taxon>
        <taxon>Lachnospirales</taxon>
        <taxon>Lachnospiraceae</taxon>
        <taxon>Zhenhengia</taxon>
    </lineage>
</organism>
<dbReference type="Pfam" id="PF01098">
    <property type="entry name" value="FTSW_RODA_SPOVE"/>
    <property type="match status" value="1"/>
</dbReference>
<dbReference type="RefSeq" id="WP_177669846.1">
    <property type="nucleotide sequence ID" value="NZ_JACRSY010000019.1"/>
</dbReference>